<keyword evidence="1 3" id="KW-0689">Ribosomal protein</keyword>
<keyword evidence="2 3" id="KW-0687">Ribonucleoprotein</keyword>
<dbReference type="InterPro" id="IPR005290">
    <property type="entry name" value="Ribosomal_uS15_bac-type"/>
</dbReference>
<evidence type="ECO:0000313" key="7">
    <source>
        <dbReference type="Proteomes" id="UP000623419"/>
    </source>
</evidence>
<evidence type="ECO:0000256" key="5">
    <source>
        <dbReference type="RuleBase" id="RU004524"/>
    </source>
</evidence>
<dbReference type="Proteomes" id="UP000623419">
    <property type="component" value="Unassembled WGS sequence"/>
</dbReference>
<dbReference type="Gene3D" id="6.10.250.3130">
    <property type="match status" value="1"/>
</dbReference>
<organism evidence="6 7">
    <name type="scientific">Arenimonas soli</name>
    <dbReference type="NCBI Taxonomy" id="2269504"/>
    <lineage>
        <taxon>Bacteria</taxon>
        <taxon>Pseudomonadati</taxon>
        <taxon>Pseudomonadota</taxon>
        <taxon>Gammaproteobacteria</taxon>
        <taxon>Lysobacterales</taxon>
        <taxon>Lysobacteraceae</taxon>
        <taxon>Arenimonas</taxon>
    </lineage>
</organism>
<comment type="similarity">
    <text evidence="3 4">Belongs to the universal ribosomal protein uS15 family.</text>
</comment>
<keyword evidence="3 5" id="KW-0699">rRNA-binding</keyword>
<comment type="function">
    <text evidence="3">Forms an intersubunit bridge (bridge B4) with the 23S rRNA of the 50S subunit in the ribosome.</text>
</comment>
<dbReference type="EMBL" id="BMKC01000001">
    <property type="protein sequence ID" value="GGA77077.1"/>
    <property type="molecule type" value="Genomic_DNA"/>
</dbReference>
<proteinExistence type="inferred from homology"/>
<dbReference type="InterPro" id="IPR009068">
    <property type="entry name" value="uS15_NS1_RNA-bd_sf"/>
</dbReference>
<sequence length="86" mass="10000">MSIDSAKVIEEFKRTPNDTGSPEVQVALLSARIDMLSDHFKAHKQDHHSRRGLLKMVNQRRSLLGYLKKKDVARYQTLIERLGLRR</sequence>
<dbReference type="NCBIfam" id="TIGR00952">
    <property type="entry name" value="S15_bact"/>
    <property type="match status" value="1"/>
</dbReference>
<dbReference type="Pfam" id="PF00312">
    <property type="entry name" value="Ribosomal_S15"/>
    <property type="match status" value="1"/>
</dbReference>
<dbReference type="SUPFAM" id="SSF47060">
    <property type="entry name" value="S15/NS1 RNA-binding domain"/>
    <property type="match status" value="1"/>
</dbReference>
<comment type="function">
    <text evidence="3 5">One of the primary rRNA binding proteins, it binds directly to 16S rRNA where it helps nucleate assembly of the platform of the 30S subunit by binding and bridging several RNA helices of the 16S rRNA.</text>
</comment>
<dbReference type="InterPro" id="IPR000589">
    <property type="entry name" value="Ribosomal_uS15"/>
</dbReference>
<evidence type="ECO:0000256" key="2">
    <source>
        <dbReference type="ARBA" id="ARBA00023274"/>
    </source>
</evidence>
<evidence type="ECO:0000256" key="4">
    <source>
        <dbReference type="RuleBase" id="RU003919"/>
    </source>
</evidence>
<dbReference type="Gene3D" id="1.10.287.10">
    <property type="entry name" value="S15/NS1, RNA-binding"/>
    <property type="match status" value="1"/>
</dbReference>
<dbReference type="PROSITE" id="PS00362">
    <property type="entry name" value="RIBOSOMAL_S15"/>
    <property type="match status" value="1"/>
</dbReference>
<dbReference type="CDD" id="cd00353">
    <property type="entry name" value="Ribosomal_S15p_S13e"/>
    <property type="match status" value="1"/>
</dbReference>
<dbReference type="HAMAP" id="MF_01343_B">
    <property type="entry name" value="Ribosomal_uS15_B"/>
    <property type="match status" value="1"/>
</dbReference>
<keyword evidence="7" id="KW-1185">Reference proteome</keyword>
<evidence type="ECO:0000313" key="6">
    <source>
        <dbReference type="EMBL" id="GGA77077.1"/>
    </source>
</evidence>
<reference evidence="7" key="1">
    <citation type="journal article" date="2019" name="Int. J. Syst. Evol. Microbiol.">
        <title>The Global Catalogue of Microorganisms (GCM) 10K type strain sequencing project: providing services to taxonomists for standard genome sequencing and annotation.</title>
        <authorList>
            <consortium name="The Broad Institute Genomics Platform"/>
            <consortium name="The Broad Institute Genome Sequencing Center for Infectious Disease"/>
            <person name="Wu L."/>
            <person name="Ma J."/>
        </authorList>
    </citation>
    <scope>NUCLEOTIDE SEQUENCE [LARGE SCALE GENOMIC DNA]</scope>
    <source>
        <strain evidence="7">CGMCC 1.15905</strain>
    </source>
</reference>
<keyword evidence="3 5" id="KW-0694">RNA-binding</keyword>
<evidence type="ECO:0000256" key="1">
    <source>
        <dbReference type="ARBA" id="ARBA00022980"/>
    </source>
</evidence>
<accession>A0ABQ1HGR5</accession>
<protein>
    <recommendedName>
        <fullName evidence="3">Small ribosomal subunit protein uS15</fullName>
    </recommendedName>
</protein>
<gene>
    <name evidence="3 6" type="primary">rpsO</name>
    <name evidence="6" type="ORF">GCM10011521_14140</name>
</gene>
<dbReference type="PANTHER" id="PTHR23321">
    <property type="entry name" value="RIBOSOMAL PROTEIN S15, BACTERIAL AND ORGANELLAR"/>
    <property type="match status" value="1"/>
</dbReference>
<evidence type="ECO:0000256" key="3">
    <source>
        <dbReference type="HAMAP-Rule" id="MF_01343"/>
    </source>
</evidence>
<dbReference type="PANTHER" id="PTHR23321:SF26">
    <property type="entry name" value="SMALL RIBOSOMAL SUBUNIT PROTEIN US15M"/>
    <property type="match status" value="1"/>
</dbReference>
<comment type="caution">
    <text evidence="6">The sequence shown here is derived from an EMBL/GenBank/DDBJ whole genome shotgun (WGS) entry which is preliminary data.</text>
</comment>
<comment type="subunit">
    <text evidence="3">Part of the 30S ribosomal subunit. Forms a bridge to the 50S subunit in the 70S ribosome, contacting the 23S rRNA.</text>
</comment>
<name>A0ABQ1HGR5_9GAMM</name>
<dbReference type="GO" id="GO:0005840">
    <property type="term" value="C:ribosome"/>
    <property type="evidence" value="ECO:0007669"/>
    <property type="project" value="UniProtKB-KW"/>
</dbReference>
<dbReference type="RefSeq" id="WP_188662567.1">
    <property type="nucleotide sequence ID" value="NZ_BMKC01000001.1"/>
</dbReference>
<dbReference type="SMART" id="SM01387">
    <property type="entry name" value="Ribosomal_S15"/>
    <property type="match status" value="1"/>
</dbReference>